<dbReference type="Proteomes" id="UP000221734">
    <property type="component" value="Chromosome Kuenenia_stuttgartiensis_MBR1"/>
</dbReference>
<sequence length="420" mass="45105">MTKTRWNYIIPFIVIIALNLCCLKIYGFEVSTTNSGKEIKWKKDTVTYLINTTDGPSGSLDALLASMQTWTDVDTSSFTFVDGGTTSKNSHGEQDGINIIDFGVIKDEGVLGQNSFWFYTSGEMIDSDIRFNTKNTWSTDGSSDKFDVQNVGTHELGHSLSLEDLYDKSDSEKTMYGYGSPGDTSQRTLHQDDMDGITYLYPANTSGQNPTPVVLPTPGVATGTLAGFVTDNDRRLRVAGATVRNQSGMFTATTGADGYYQIDNIPAGSYTFIALATGYTLKTVTGVTLTAGETATLDFALSAVVVPTPPPYECPDTLEVMATSASVDPDTLILSKGSSEEVTIIVTDNDGCTAEGVKVTRKLSSANRKMINVKPLSAKTDASGQATFTIRAKKDKGKADVKFSVGGVKDKPKVKIALTK</sequence>
<dbReference type="OrthoDB" id="252653at2"/>
<evidence type="ECO:0000256" key="1">
    <source>
        <dbReference type="ARBA" id="ARBA00022670"/>
    </source>
</evidence>
<dbReference type="SUPFAM" id="SSF49452">
    <property type="entry name" value="Starch-binding domain-like"/>
    <property type="match status" value="1"/>
</dbReference>
<dbReference type="PRINTS" id="PR00138">
    <property type="entry name" value="MATRIXIN"/>
</dbReference>
<dbReference type="KEGG" id="kst:KSMBR1_2223"/>
<dbReference type="Pfam" id="PF13620">
    <property type="entry name" value="CarboxypepD_reg"/>
    <property type="match status" value="1"/>
</dbReference>
<evidence type="ECO:0000256" key="2">
    <source>
        <dbReference type="ARBA" id="ARBA00022723"/>
    </source>
</evidence>
<dbReference type="SMART" id="SM00235">
    <property type="entry name" value="ZnMc"/>
    <property type="match status" value="1"/>
</dbReference>
<dbReference type="InterPro" id="IPR006026">
    <property type="entry name" value="Peptidase_Metallo"/>
</dbReference>
<name>A0A2C9CGA2_KUEST</name>
<dbReference type="CDD" id="cd04279">
    <property type="entry name" value="ZnMc_MMP_like_1"/>
    <property type="match status" value="1"/>
</dbReference>
<evidence type="ECO:0000256" key="3">
    <source>
        <dbReference type="ARBA" id="ARBA00022801"/>
    </source>
</evidence>
<keyword evidence="2" id="KW-0479">Metal-binding</keyword>
<dbReference type="Gene3D" id="3.40.390.10">
    <property type="entry name" value="Collagenase (Catalytic Domain)"/>
    <property type="match status" value="1"/>
</dbReference>
<protein>
    <submittedName>
        <fullName evidence="6">Putative orf</fullName>
    </submittedName>
</protein>
<dbReference type="Gene3D" id="2.60.40.1120">
    <property type="entry name" value="Carboxypeptidase-like, regulatory domain"/>
    <property type="match status" value="1"/>
</dbReference>
<keyword evidence="4" id="KW-0862">Zinc</keyword>
<dbReference type="GO" id="GO:0030574">
    <property type="term" value="P:collagen catabolic process"/>
    <property type="evidence" value="ECO:0007669"/>
    <property type="project" value="TreeGrafter"/>
</dbReference>
<dbReference type="InterPro" id="IPR024079">
    <property type="entry name" value="MetalloPept_cat_dom_sf"/>
</dbReference>
<dbReference type="InterPro" id="IPR021190">
    <property type="entry name" value="Pept_M10A"/>
</dbReference>
<organism evidence="6 7">
    <name type="scientific">Kuenenia stuttgartiensis</name>
    <dbReference type="NCBI Taxonomy" id="174633"/>
    <lineage>
        <taxon>Bacteria</taxon>
        <taxon>Pseudomonadati</taxon>
        <taxon>Planctomycetota</taxon>
        <taxon>Candidatus Brocadiia</taxon>
        <taxon>Candidatus Brocadiales</taxon>
        <taxon>Candidatus Brocadiaceae</taxon>
        <taxon>Candidatus Kuenenia</taxon>
    </lineage>
</organism>
<evidence type="ECO:0000313" key="7">
    <source>
        <dbReference type="Proteomes" id="UP000221734"/>
    </source>
</evidence>
<evidence type="ECO:0000313" key="6">
    <source>
        <dbReference type="EMBL" id="SOH04720.1"/>
    </source>
</evidence>
<dbReference type="GO" id="GO:0030246">
    <property type="term" value="F:carbohydrate binding"/>
    <property type="evidence" value="ECO:0007669"/>
    <property type="project" value="InterPro"/>
</dbReference>
<keyword evidence="3" id="KW-0378">Hydrolase</keyword>
<keyword evidence="7" id="KW-1185">Reference proteome</keyword>
<dbReference type="GO" id="GO:0031012">
    <property type="term" value="C:extracellular matrix"/>
    <property type="evidence" value="ECO:0007669"/>
    <property type="project" value="InterPro"/>
</dbReference>
<dbReference type="GO" id="GO:0030198">
    <property type="term" value="P:extracellular matrix organization"/>
    <property type="evidence" value="ECO:0007669"/>
    <property type="project" value="TreeGrafter"/>
</dbReference>
<dbReference type="InterPro" id="IPR013783">
    <property type="entry name" value="Ig-like_fold"/>
</dbReference>
<reference evidence="7" key="1">
    <citation type="submission" date="2017-10" db="EMBL/GenBank/DDBJ databases">
        <authorList>
            <person name="Frank J."/>
        </authorList>
    </citation>
    <scope>NUCLEOTIDE SEQUENCE [LARGE SCALE GENOMIC DNA]</scope>
</reference>
<dbReference type="Pfam" id="PF00413">
    <property type="entry name" value="Peptidase_M10"/>
    <property type="match status" value="1"/>
</dbReference>
<evidence type="ECO:0000256" key="5">
    <source>
        <dbReference type="ARBA" id="ARBA00023049"/>
    </source>
</evidence>
<dbReference type="InterPro" id="IPR013784">
    <property type="entry name" value="Carb-bd-like_fold"/>
</dbReference>
<dbReference type="GO" id="GO:0006508">
    <property type="term" value="P:proteolysis"/>
    <property type="evidence" value="ECO:0007669"/>
    <property type="project" value="UniProtKB-KW"/>
</dbReference>
<dbReference type="SUPFAM" id="SSF55486">
    <property type="entry name" value="Metalloproteases ('zincins'), catalytic domain"/>
    <property type="match status" value="1"/>
</dbReference>
<dbReference type="PANTHER" id="PTHR10201:SF323">
    <property type="entry name" value="MATRIX METALLOPROTEINASE-21"/>
    <property type="match status" value="1"/>
</dbReference>
<keyword evidence="5" id="KW-0482">Metalloprotease</keyword>
<proteinExistence type="predicted"/>
<gene>
    <name evidence="6" type="ORF">KSMBR1_2223</name>
</gene>
<dbReference type="InterPro" id="IPR008964">
    <property type="entry name" value="Invasin/intimin_cell_adhesion"/>
</dbReference>
<evidence type="ECO:0000256" key="4">
    <source>
        <dbReference type="ARBA" id="ARBA00022833"/>
    </source>
</evidence>
<dbReference type="GO" id="GO:0004222">
    <property type="term" value="F:metalloendopeptidase activity"/>
    <property type="evidence" value="ECO:0007669"/>
    <property type="project" value="InterPro"/>
</dbReference>
<keyword evidence="1" id="KW-0645">Protease</keyword>
<dbReference type="AlphaFoldDB" id="A0A2C9CGA2"/>
<dbReference type="SUPFAM" id="SSF49373">
    <property type="entry name" value="Invasin/intimin cell-adhesion fragments"/>
    <property type="match status" value="1"/>
</dbReference>
<dbReference type="RefSeq" id="WP_099325405.1">
    <property type="nucleotide sequence ID" value="NZ_LT934425.1"/>
</dbReference>
<dbReference type="EMBL" id="LT934425">
    <property type="protein sequence ID" value="SOH04720.1"/>
    <property type="molecule type" value="Genomic_DNA"/>
</dbReference>
<dbReference type="Gene3D" id="2.60.40.10">
    <property type="entry name" value="Immunoglobulins"/>
    <property type="match status" value="1"/>
</dbReference>
<accession>A0A2C9CGA2</accession>
<dbReference type="InterPro" id="IPR001818">
    <property type="entry name" value="Pept_M10_metallopeptidase"/>
</dbReference>
<dbReference type="PANTHER" id="PTHR10201">
    <property type="entry name" value="MATRIX METALLOPROTEINASE"/>
    <property type="match status" value="1"/>
</dbReference>
<dbReference type="GO" id="GO:0008270">
    <property type="term" value="F:zinc ion binding"/>
    <property type="evidence" value="ECO:0007669"/>
    <property type="project" value="InterPro"/>
</dbReference>